<dbReference type="SUPFAM" id="SSF53067">
    <property type="entry name" value="Actin-like ATPase domain"/>
    <property type="match status" value="2"/>
</dbReference>
<comment type="similarity">
    <text evidence="1">Belongs to the FGGY kinase family.</text>
</comment>
<dbReference type="Pfam" id="PF02782">
    <property type="entry name" value="FGGY_C"/>
    <property type="match status" value="1"/>
</dbReference>
<keyword evidence="3" id="KW-0418">Kinase</keyword>
<dbReference type="Gene3D" id="1.20.58.2240">
    <property type="match status" value="1"/>
</dbReference>
<gene>
    <name evidence="6" type="ORF">Sste5346_005782</name>
</gene>
<feature type="domain" description="Carbohydrate kinase FGGY C-terminal" evidence="5">
    <location>
        <begin position="309"/>
        <end position="522"/>
    </location>
</feature>
<evidence type="ECO:0008006" key="8">
    <source>
        <dbReference type="Google" id="ProtNLM"/>
    </source>
</evidence>
<evidence type="ECO:0000259" key="5">
    <source>
        <dbReference type="Pfam" id="PF02782"/>
    </source>
</evidence>
<dbReference type="PIRSF" id="PIRSF000538">
    <property type="entry name" value="GlpK"/>
    <property type="match status" value="1"/>
</dbReference>
<protein>
    <recommendedName>
        <fullName evidence="8">Ribitol kinase</fullName>
    </recommendedName>
</protein>
<dbReference type="Pfam" id="PF00370">
    <property type="entry name" value="FGGY_N"/>
    <property type="match status" value="1"/>
</dbReference>
<dbReference type="InterPro" id="IPR043129">
    <property type="entry name" value="ATPase_NBD"/>
</dbReference>
<evidence type="ECO:0000256" key="1">
    <source>
        <dbReference type="ARBA" id="ARBA00009156"/>
    </source>
</evidence>
<comment type="caution">
    <text evidence="6">The sequence shown here is derived from an EMBL/GenBank/DDBJ whole genome shotgun (WGS) entry which is preliminary data.</text>
</comment>
<dbReference type="Proteomes" id="UP001583186">
    <property type="component" value="Unassembled WGS sequence"/>
</dbReference>
<reference evidence="6 7" key="1">
    <citation type="journal article" date="2024" name="IMA Fungus">
        <title>IMA Genome - F19 : A genome assembly and annotation guide to empower mycologists, including annotated draft genome sequences of Ceratocystis pirilliformis, Diaporthe australafricana, Fusarium ophioides, Paecilomyces lecythidis, and Sporothrix stenoceras.</title>
        <authorList>
            <person name="Aylward J."/>
            <person name="Wilson A.M."/>
            <person name="Visagie C.M."/>
            <person name="Spraker J."/>
            <person name="Barnes I."/>
            <person name="Buitendag C."/>
            <person name="Ceriani C."/>
            <person name="Del Mar Angel L."/>
            <person name="du Plessis D."/>
            <person name="Fuchs T."/>
            <person name="Gasser K."/>
            <person name="Kramer D."/>
            <person name="Li W."/>
            <person name="Munsamy K."/>
            <person name="Piso A."/>
            <person name="Price J.L."/>
            <person name="Sonnekus B."/>
            <person name="Thomas C."/>
            <person name="van der Nest A."/>
            <person name="van Dijk A."/>
            <person name="van Heerden A."/>
            <person name="van Vuuren N."/>
            <person name="Yilmaz N."/>
            <person name="Duong T.A."/>
            <person name="van der Merwe N.A."/>
            <person name="Wingfield M.J."/>
            <person name="Wingfield B.D."/>
        </authorList>
    </citation>
    <scope>NUCLEOTIDE SEQUENCE [LARGE SCALE GENOMIC DNA]</scope>
    <source>
        <strain evidence="6 7">CMW 5346</strain>
    </source>
</reference>
<dbReference type="EMBL" id="JAWCUI010000032">
    <property type="protein sequence ID" value="KAL1894547.1"/>
    <property type="molecule type" value="Genomic_DNA"/>
</dbReference>
<dbReference type="Gene3D" id="3.30.420.40">
    <property type="match status" value="1"/>
</dbReference>
<dbReference type="InterPro" id="IPR018485">
    <property type="entry name" value="FGGY_C"/>
</dbReference>
<dbReference type="InterPro" id="IPR006003">
    <property type="entry name" value="FGGY_RbtK-like"/>
</dbReference>
<dbReference type="InterPro" id="IPR000577">
    <property type="entry name" value="Carb_kinase_FGGY"/>
</dbReference>
<feature type="domain" description="Carbohydrate kinase FGGY N-terminal" evidence="4">
    <location>
        <begin position="7"/>
        <end position="190"/>
    </location>
</feature>
<organism evidence="6 7">
    <name type="scientific">Sporothrix stenoceras</name>
    <dbReference type="NCBI Taxonomy" id="5173"/>
    <lineage>
        <taxon>Eukaryota</taxon>
        <taxon>Fungi</taxon>
        <taxon>Dikarya</taxon>
        <taxon>Ascomycota</taxon>
        <taxon>Pezizomycotina</taxon>
        <taxon>Sordariomycetes</taxon>
        <taxon>Sordariomycetidae</taxon>
        <taxon>Ophiostomatales</taxon>
        <taxon>Ophiostomataceae</taxon>
        <taxon>Sporothrix</taxon>
    </lineage>
</organism>
<dbReference type="PANTHER" id="PTHR43435">
    <property type="entry name" value="RIBULOKINASE"/>
    <property type="match status" value="1"/>
</dbReference>
<dbReference type="CDD" id="cd07782">
    <property type="entry name" value="ASKHA_NBD_FGGY_D-RBK"/>
    <property type="match status" value="1"/>
</dbReference>
<keyword evidence="7" id="KW-1185">Reference proteome</keyword>
<dbReference type="PANTHER" id="PTHR43435:SF4">
    <property type="entry name" value="FGGY CARBOHYDRATE KINASE DOMAIN-CONTAINING PROTEIN"/>
    <property type="match status" value="1"/>
</dbReference>
<name>A0ABR3Z2Z3_9PEZI</name>
<evidence type="ECO:0000256" key="2">
    <source>
        <dbReference type="ARBA" id="ARBA00022679"/>
    </source>
</evidence>
<sequence>MSAGEDYYIGVDVGTGSARACVINAAGEIKGLASEDIQLWKASYGIDDTHYEQSTTDIWRHICGSVRSAVAEASIEASAIRGIGFDATCSLAVFSHDTDEPITVTKSGLDQTSGDEDHRNIILWLDHRALAETDAINATGHNLLRYVGGTMNVEMEMPKVLWLKNHMPTDIFSRCKFYDLADALTHMATGTETRSFCSAVCKQGFVPVGVDGSVKGWQEDFYNAVGLGELAEDNFKRVGGVNGVNGQYLSAGELVGPLSAKAAAELGLQAGIAVGSGVIDAYAGWIGTVGAPVDLGDKANDVSQAFTRLAAVAGTSTCHLAMSRNAVFVDGVWGPYRDVMLPDFWMAEGGQSATGELIRHVVETHPAFAAVSATSAETQTNIYEYLNNRLRALAAEAGSPAVGHLARHLFFYGDLWGNRSPVADPHMRGALVGMSSTDNGADGLALLYYAALEFIALQTRQIVDTMNAAGHELRSVFMSGSQCRNDLLVGLIATACNMPVVIPRYDNAAVVHGAAMLGAKAASGSTEKGSTEPLWTIMTRMTQAGRVVQPSGNAGEAKLLQAKYEVMLDQLKTQREYRSKVDSAVAGWTK</sequence>
<proteinExistence type="inferred from homology"/>
<evidence type="ECO:0000256" key="3">
    <source>
        <dbReference type="ARBA" id="ARBA00022777"/>
    </source>
</evidence>
<evidence type="ECO:0000259" key="4">
    <source>
        <dbReference type="Pfam" id="PF00370"/>
    </source>
</evidence>
<evidence type="ECO:0000313" key="6">
    <source>
        <dbReference type="EMBL" id="KAL1894547.1"/>
    </source>
</evidence>
<dbReference type="InterPro" id="IPR018484">
    <property type="entry name" value="FGGY_N"/>
</dbReference>
<evidence type="ECO:0000313" key="7">
    <source>
        <dbReference type="Proteomes" id="UP001583186"/>
    </source>
</evidence>
<accession>A0ABR3Z2Z3</accession>
<keyword evidence="2" id="KW-0808">Transferase</keyword>
<dbReference type="NCBIfam" id="TIGR01315">
    <property type="entry name" value="5C_CHO_kinase"/>
    <property type="match status" value="1"/>
</dbReference>